<keyword evidence="2" id="KW-0690">Ribosome biogenesis</keyword>
<dbReference type="Pfam" id="PF03652">
    <property type="entry name" value="RuvX"/>
    <property type="match status" value="1"/>
</dbReference>
<gene>
    <name evidence="6" type="primary">ruvX</name>
    <name evidence="6" type="ORF">JYK00_05355</name>
</gene>
<evidence type="ECO:0000313" key="7">
    <source>
        <dbReference type="Proteomes" id="UP000671862"/>
    </source>
</evidence>
<name>A0ABX7S439_9BACT</name>
<evidence type="ECO:0000259" key="5">
    <source>
        <dbReference type="SMART" id="SM00732"/>
    </source>
</evidence>
<dbReference type="InterPro" id="IPR037027">
    <property type="entry name" value="YqgF/RNaseH-like_dom_sf"/>
</dbReference>
<dbReference type="RefSeq" id="WP_207565904.1">
    <property type="nucleotide sequence ID" value="NZ_CP071446.1"/>
</dbReference>
<evidence type="ECO:0000256" key="4">
    <source>
        <dbReference type="ARBA" id="ARBA00022801"/>
    </source>
</evidence>
<dbReference type="InterPro" id="IPR005227">
    <property type="entry name" value="YqgF"/>
</dbReference>
<keyword evidence="7" id="KW-1185">Reference proteome</keyword>
<evidence type="ECO:0000313" key="6">
    <source>
        <dbReference type="EMBL" id="QTA37179.1"/>
    </source>
</evidence>
<accession>A0ABX7S439</accession>
<evidence type="ECO:0000256" key="2">
    <source>
        <dbReference type="ARBA" id="ARBA00022517"/>
    </source>
</evidence>
<proteinExistence type="predicted"/>
<keyword evidence="4" id="KW-0378">Hydrolase</keyword>
<organism evidence="6 7">
    <name type="scientific">Thermosipho ferrireducens</name>
    <dbReference type="NCBI Taxonomy" id="2571116"/>
    <lineage>
        <taxon>Bacteria</taxon>
        <taxon>Thermotogati</taxon>
        <taxon>Thermotogota</taxon>
        <taxon>Thermotogae</taxon>
        <taxon>Thermotogales</taxon>
        <taxon>Fervidobacteriaceae</taxon>
        <taxon>Thermosipho</taxon>
    </lineage>
</organism>
<dbReference type="Gene3D" id="3.30.420.140">
    <property type="entry name" value="YqgF/RNase H-like domain"/>
    <property type="match status" value="1"/>
</dbReference>
<dbReference type="Proteomes" id="UP000671862">
    <property type="component" value="Chromosome"/>
</dbReference>
<keyword evidence="3" id="KW-0540">Nuclease</keyword>
<dbReference type="InterPro" id="IPR012337">
    <property type="entry name" value="RNaseH-like_sf"/>
</dbReference>
<dbReference type="SMART" id="SM00732">
    <property type="entry name" value="YqgFc"/>
    <property type="match status" value="1"/>
</dbReference>
<reference evidence="6 7" key="1">
    <citation type="submission" date="2021-03" db="EMBL/GenBank/DDBJ databases">
        <title>Thermosipho ferrireducens sp.nov., an anaerobic thermophilic iron-reducing bacterium isolated from a deep-sea hydrothermal sulfide deposits.</title>
        <authorList>
            <person name="Zeng X."/>
            <person name="Chen Y."/>
            <person name="Shao Z."/>
        </authorList>
    </citation>
    <scope>NUCLEOTIDE SEQUENCE [LARGE SCALE GENOMIC DNA]</scope>
    <source>
        <strain evidence="6 7">JL129W03</strain>
    </source>
</reference>
<dbReference type="InterPro" id="IPR006641">
    <property type="entry name" value="YqgF/RNaseH-like_dom"/>
</dbReference>
<sequence length="204" mass="23229">MIITIDYGTRKCGYAIGSQFIRKSGVVKTEKINDIIKSGKTIVLGLPLSMSGNYSSQTFKVLKFGEKLVKKGFEVYLYDERLTSRMAKSYGIKDDDAFSARQIFLDYIQNPEVAQKLLIVKPLNIKLFESNILYVETPPAINVKKCIALTKNHSIALAHYKKQNLVIKSLKSIDKKFDIIVLRKDFLIKDFYNHISENGIIIKV</sequence>
<evidence type="ECO:0000256" key="3">
    <source>
        <dbReference type="ARBA" id="ARBA00022722"/>
    </source>
</evidence>
<dbReference type="EMBL" id="CP071446">
    <property type="protein sequence ID" value="QTA37179.1"/>
    <property type="molecule type" value="Genomic_DNA"/>
</dbReference>
<dbReference type="SUPFAM" id="SSF53098">
    <property type="entry name" value="Ribonuclease H-like"/>
    <property type="match status" value="1"/>
</dbReference>
<evidence type="ECO:0000256" key="1">
    <source>
        <dbReference type="ARBA" id="ARBA00022490"/>
    </source>
</evidence>
<protein>
    <submittedName>
        <fullName evidence="6">Holliday junction resolvase RuvX</fullName>
    </submittedName>
</protein>
<keyword evidence="1" id="KW-0963">Cytoplasm</keyword>
<feature type="domain" description="YqgF/RNase H-like" evidence="5">
    <location>
        <begin position="1"/>
        <end position="87"/>
    </location>
</feature>
<dbReference type="CDD" id="cd16964">
    <property type="entry name" value="YqgF"/>
    <property type="match status" value="1"/>
</dbReference>